<sequence length="85" mass="9655">MHVRLAVRELAEQRGMNIRQLSEKVGISYDTALDFWHGRQRRIDLAVLTRLCVELRCTPCDVLILEEGEGNSLLLGVEVVNTTYA</sequence>
<proteinExistence type="predicted"/>
<accession>A0A0P9FDQ6</accession>
<feature type="domain" description="HTH cro/C1-type" evidence="1">
    <location>
        <begin position="7"/>
        <end position="62"/>
    </location>
</feature>
<gene>
    <name evidence="2" type="ORF">SE17_23585</name>
</gene>
<protein>
    <recommendedName>
        <fullName evidence="1">HTH cro/C1-type domain-containing protein</fullName>
    </recommendedName>
</protein>
<dbReference type="InterPro" id="IPR001387">
    <property type="entry name" value="Cro/C1-type_HTH"/>
</dbReference>
<dbReference type="SMART" id="SM00530">
    <property type="entry name" value="HTH_XRE"/>
    <property type="match status" value="1"/>
</dbReference>
<dbReference type="Pfam" id="PF13443">
    <property type="entry name" value="HTH_26"/>
    <property type="match status" value="1"/>
</dbReference>
<evidence type="ECO:0000313" key="2">
    <source>
        <dbReference type="EMBL" id="KPV51025.1"/>
    </source>
</evidence>
<dbReference type="SUPFAM" id="SSF47413">
    <property type="entry name" value="lambda repressor-like DNA-binding domains"/>
    <property type="match status" value="1"/>
</dbReference>
<keyword evidence="3" id="KW-1185">Reference proteome</keyword>
<dbReference type="Proteomes" id="UP000050509">
    <property type="component" value="Unassembled WGS sequence"/>
</dbReference>
<organism evidence="2 3">
    <name type="scientific">Kouleothrix aurantiaca</name>
    <dbReference type="NCBI Taxonomy" id="186479"/>
    <lineage>
        <taxon>Bacteria</taxon>
        <taxon>Bacillati</taxon>
        <taxon>Chloroflexota</taxon>
        <taxon>Chloroflexia</taxon>
        <taxon>Chloroflexales</taxon>
        <taxon>Roseiflexineae</taxon>
        <taxon>Roseiflexaceae</taxon>
        <taxon>Kouleothrix</taxon>
    </lineage>
</organism>
<dbReference type="Gene3D" id="1.10.260.40">
    <property type="entry name" value="lambda repressor-like DNA-binding domains"/>
    <property type="match status" value="1"/>
</dbReference>
<dbReference type="CDD" id="cd00093">
    <property type="entry name" value="HTH_XRE"/>
    <property type="match status" value="1"/>
</dbReference>
<evidence type="ECO:0000313" key="3">
    <source>
        <dbReference type="Proteomes" id="UP000050509"/>
    </source>
</evidence>
<dbReference type="EMBL" id="LJCR01001109">
    <property type="protein sequence ID" value="KPV51025.1"/>
    <property type="molecule type" value="Genomic_DNA"/>
</dbReference>
<reference evidence="2 3" key="1">
    <citation type="submission" date="2015-09" db="EMBL/GenBank/DDBJ databases">
        <title>Draft genome sequence of Kouleothrix aurantiaca JCM 19913.</title>
        <authorList>
            <person name="Hemp J."/>
        </authorList>
    </citation>
    <scope>NUCLEOTIDE SEQUENCE [LARGE SCALE GENOMIC DNA]</scope>
    <source>
        <strain evidence="2 3">COM-B</strain>
    </source>
</reference>
<name>A0A0P9FDQ6_9CHLR</name>
<dbReference type="AlphaFoldDB" id="A0A0P9FDQ6"/>
<evidence type="ECO:0000259" key="1">
    <source>
        <dbReference type="PROSITE" id="PS50943"/>
    </source>
</evidence>
<dbReference type="InterPro" id="IPR010982">
    <property type="entry name" value="Lambda_DNA-bd_dom_sf"/>
</dbReference>
<comment type="caution">
    <text evidence="2">The sequence shown here is derived from an EMBL/GenBank/DDBJ whole genome shotgun (WGS) entry which is preliminary data.</text>
</comment>
<dbReference type="PROSITE" id="PS50943">
    <property type="entry name" value="HTH_CROC1"/>
    <property type="match status" value="1"/>
</dbReference>
<dbReference type="GO" id="GO:0003677">
    <property type="term" value="F:DNA binding"/>
    <property type="evidence" value="ECO:0007669"/>
    <property type="project" value="InterPro"/>
</dbReference>